<reference evidence="1" key="1">
    <citation type="journal article" date="2019" name="bioRxiv">
        <title>The Genome of the Zebra Mussel, Dreissena polymorpha: A Resource for Invasive Species Research.</title>
        <authorList>
            <person name="McCartney M.A."/>
            <person name="Auch B."/>
            <person name="Kono T."/>
            <person name="Mallez S."/>
            <person name="Zhang Y."/>
            <person name="Obille A."/>
            <person name="Becker A."/>
            <person name="Abrahante J.E."/>
            <person name="Garbe J."/>
            <person name="Badalamenti J.P."/>
            <person name="Herman A."/>
            <person name="Mangelson H."/>
            <person name="Liachko I."/>
            <person name="Sullivan S."/>
            <person name="Sone E.D."/>
            <person name="Koren S."/>
            <person name="Silverstein K.A.T."/>
            <person name="Beckman K.B."/>
            <person name="Gohl D.M."/>
        </authorList>
    </citation>
    <scope>NUCLEOTIDE SEQUENCE</scope>
    <source>
        <strain evidence="1">Duluth1</strain>
        <tissue evidence="1">Whole animal</tissue>
    </source>
</reference>
<dbReference type="Proteomes" id="UP000828390">
    <property type="component" value="Unassembled WGS sequence"/>
</dbReference>
<proteinExistence type="predicted"/>
<evidence type="ECO:0000313" key="2">
    <source>
        <dbReference type="Proteomes" id="UP000828390"/>
    </source>
</evidence>
<keyword evidence="2" id="KW-1185">Reference proteome</keyword>
<dbReference type="AlphaFoldDB" id="A0A9D4BXG7"/>
<gene>
    <name evidence="1" type="ORF">DPMN_072068</name>
</gene>
<protein>
    <submittedName>
        <fullName evidence="1">Uncharacterized protein</fullName>
    </submittedName>
</protein>
<dbReference type="EMBL" id="JAIWYP010000014">
    <property type="protein sequence ID" value="KAH3712368.1"/>
    <property type="molecule type" value="Genomic_DNA"/>
</dbReference>
<accession>A0A9D4BXG7</accession>
<evidence type="ECO:0000313" key="1">
    <source>
        <dbReference type="EMBL" id="KAH3712368.1"/>
    </source>
</evidence>
<sequence length="79" mass="8906">MMNSQPSWISGSSTVFRSSTYLQQQQERIGLKYHQQPQRGLSSSHQHTYINRRHCLSLGAFVSPFGDEALEILSAKGIP</sequence>
<reference evidence="1" key="2">
    <citation type="submission" date="2020-11" db="EMBL/GenBank/DDBJ databases">
        <authorList>
            <person name="McCartney M.A."/>
            <person name="Auch B."/>
            <person name="Kono T."/>
            <person name="Mallez S."/>
            <person name="Becker A."/>
            <person name="Gohl D.M."/>
            <person name="Silverstein K.A.T."/>
            <person name="Koren S."/>
            <person name="Bechman K.B."/>
            <person name="Herman A."/>
            <person name="Abrahante J.E."/>
            <person name="Garbe J."/>
        </authorList>
    </citation>
    <scope>NUCLEOTIDE SEQUENCE</scope>
    <source>
        <strain evidence="1">Duluth1</strain>
        <tissue evidence="1">Whole animal</tissue>
    </source>
</reference>
<organism evidence="1 2">
    <name type="scientific">Dreissena polymorpha</name>
    <name type="common">Zebra mussel</name>
    <name type="synonym">Mytilus polymorpha</name>
    <dbReference type="NCBI Taxonomy" id="45954"/>
    <lineage>
        <taxon>Eukaryota</taxon>
        <taxon>Metazoa</taxon>
        <taxon>Spiralia</taxon>
        <taxon>Lophotrochozoa</taxon>
        <taxon>Mollusca</taxon>
        <taxon>Bivalvia</taxon>
        <taxon>Autobranchia</taxon>
        <taxon>Heteroconchia</taxon>
        <taxon>Euheterodonta</taxon>
        <taxon>Imparidentia</taxon>
        <taxon>Neoheterodontei</taxon>
        <taxon>Myida</taxon>
        <taxon>Dreissenoidea</taxon>
        <taxon>Dreissenidae</taxon>
        <taxon>Dreissena</taxon>
    </lineage>
</organism>
<comment type="caution">
    <text evidence="1">The sequence shown here is derived from an EMBL/GenBank/DDBJ whole genome shotgun (WGS) entry which is preliminary data.</text>
</comment>
<name>A0A9D4BXG7_DREPO</name>